<dbReference type="GO" id="GO:0006606">
    <property type="term" value="P:protein import into nucleus"/>
    <property type="evidence" value="ECO:0007669"/>
    <property type="project" value="TreeGrafter"/>
</dbReference>
<feature type="chain" id="PRO_5018664348" description="PSI domain-containing protein" evidence="2">
    <location>
        <begin position="25"/>
        <end position="174"/>
    </location>
</feature>
<evidence type="ECO:0008006" key="5">
    <source>
        <dbReference type="Google" id="ProtNLM"/>
    </source>
</evidence>
<dbReference type="PANTHER" id="PTHR15191">
    <property type="entry name" value="PROTEIN CBG20567"/>
    <property type="match status" value="1"/>
</dbReference>
<keyword evidence="1" id="KW-0812">Transmembrane</keyword>
<evidence type="ECO:0000313" key="4">
    <source>
        <dbReference type="Proteomes" id="UP000261600"/>
    </source>
</evidence>
<dbReference type="AlphaFoldDB" id="A0A3Q3K6E7"/>
<dbReference type="GeneID" id="109957064"/>
<accession>A0A3Q3K6E7</accession>
<evidence type="ECO:0000256" key="1">
    <source>
        <dbReference type="SAM" id="Phobius"/>
    </source>
</evidence>
<keyword evidence="2" id="KW-0732">Signal</keyword>
<dbReference type="Gene3D" id="1.20.5.930">
    <property type="entry name" value="Bicelle-embedded integrin alpha(iib) transmembrane segment"/>
    <property type="match status" value="1"/>
</dbReference>
<reference evidence="3" key="2">
    <citation type="submission" date="2025-09" db="UniProtKB">
        <authorList>
            <consortium name="Ensembl"/>
        </authorList>
    </citation>
    <scope>IDENTIFICATION</scope>
</reference>
<dbReference type="PANTHER" id="PTHR15191:SF7">
    <property type="entry name" value="PTTG1-INTERACTING PROTEIN B"/>
    <property type="match status" value="1"/>
</dbReference>
<dbReference type="CTD" id="449768"/>
<dbReference type="GO" id="GO:0005737">
    <property type="term" value="C:cytoplasm"/>
    <property type="evidence" value="ECO:0007669"/>
    <property type="project" value="TreeGrafter"/>
</dbReference>
<evidence type="ECO:0000313" key="3">
    <source>
        <dbReference type="Ensembl" id="ENSMALP00000023897.1"/>
    </source>
</evidence>
<dbReference type="RefSeq" id="XP_020450301.1">
    <property type="nucleotide sequence ID" value="XM_020594645.1"/>
</dbReference>
<dbReference type="InterPro" id="IPR052304">
    <property type="entry name" value="PTTG1IP"/>
</dbReference>
<dbReference type="KEGG" id="malb:109957064"/>
<keyword evidence="4" id="KW-1185">Reference proteome</keyword>
<proteinExistence type="predicted"/>
<dbReference type="GO" id="GO:0005634">
    <property type="term" value="C:nucleus"/>
    <property type="evidence" value="ECO:0007669"/>
    <property type="project" value="TreeGrafter"/>
</dbReference>
<organism evidence="3 4">
    <name type="scientific">Monopterus albus</name>
    <name type="common">Swamp eel</name>
    <dbReference type="NCBI Taxonomy" id="43700"/>
    <lineage>
        <taxon>Eukaryota</taxon>
        <taxon>Metazoa</taxon>
        <taxon>Chordata</taxon>
        <taxon>Craniata</taxon>
        <taxon>Vertebrata</taxon>
        <taxon>Euteleostomi</taxon>
        <taxon>Actinopterygii</taxon>
        <taxon>Neopterygii</taxon>
        <taxon>Teleostei</taxon>
        <taxon>Neoteleostei</taxon>
        <taxon>Acanthomorphata</taxon>
        <taxon>Anabantaria</taxon>
        <taxon>Synbranchiformes</taxon>
        <taxon>Synbranchidae</taxon>
        <taxon>Monopterus</taxon>
    </lineage>
</organism>
<reference evidence="3" key="1">
    <citation type="submission" date="2025-08" db="UniProtKB">
        <authorList>
            <consortium name="Ensembl"/>
        </authorList>
    </citation>
    <scope>IDENTIFICATION</scope>
</reference>
<dbReference type="Proteomes" id="UP000261600">
    <property type="component" value="Unplaced"/>
</dbReference>
<protein>
    <recommendedName>
        <fullName evidence="5">PSI domain-containing protein</fullName>
    </recommendedName>
</protein>
<sequence>MPGLCGASVLVFTFILHGITAAEAQATTPSPAPVPCAFRSNTSCSECLQNVTCLWCIPTQQCIDYPVRDILPDKSVCPLSDARWGLCWVNFQILIIAMSVLGGILLIALIVFLLFCCKCERIGNKREDAKAERQARARKARQKVRRTEMQMRHDEIRQKYGLATDNPYSRMDNH</sequence>
<dbReference type="Ensembl" id="ENSMALT00000024349.1">
    <property type="protein sequence ID" value="ENSMALP00000023897.1"/>
    <property type="gene ID" value="ENSMALG00000016664.1"/>
</dbReference>
<name>A0A3Q3K6E7_MONAL</name>
<keyword evidence="1" id="KW-0472">Membrane</keyword>
<feature type="signal peptide" evidence="2">
    <location>
        <begin position="1"/>
        <end position="24"/>
    </location>
</feature>
<feature type="transmembrane region" description="Helical" evidence="1">
    <location>
        <begin position="93"/>
        <end position="116"/>
    </location>
</feature>
<dbReference type="OrthoDB" id="5829916at2759"/>
<evidence type="ECO:0000256" key="2">
    <source>
        <dbReference type="SAM" id="SignalP"/>
    </source>
</evidence>
<keyword evidence="1" id="KW-1133">Transmembrane helix</keyword>